<gene>
    <name evidence="2" type="ORF">B0I35DRAFT_420228</name>
</gene>
<dbReference type="EMBL" id="JAGPNK010000001">
    <property type="protein sequence ID" value="KAH7329450.1"/>
    <property type="molecule type" value="Genomic_DNA"/>
</dbReference>
<keyword evidence="1" id="KW-0812">Transmembrane</keyword>
<dbReference type="PANTHER" id="PTHR37919:SF2">
    <property type="entry name" value="EXPERA DOMAIN-CONTAINING PROTEIN"/>
    <property type="match status" value="1"/>
</dbReference>
<keyword evidence="1" id="KW-0472">Membrane</keyword>
<keyword evidence="1" id="KW-1133">Transmembrane helix</keyword>
<dbReference type="AlphaFoldDB" id="A0A8K0T0G0"/>
<proteinExistence type="predicted"/>
<accession>A0A8K0T0G0</accession>
<dbReference type="PANTHER" id="PTHR37919">
    <property type="entry name" value="PROTEIN CBG05606"/>
    <property type="match status" value="1"/>
</dbReference>
<sequence>MANTRSSTAKAVARRTAPSAWQHTPTRWTLLWMAISLPLVAWDTVYVLGRPHTMEGGAIHWPMYVPYRLYAEVDHVYGWKAFNANEGFTGAQGFLNLIESIMYVTYLWIVLRRGEPRAGATTQRVVDGRMAAWAVLVGFSAAVMTLSKTALYWLIELFGNFSNIGHNPMDRLVFLWIIPNGAWLLGSGYMIWSLGSEIVDGLALASGTKED</sequence>
<evidence type="ECO:0008006" key="4">
    <source>
        <dbReference type="Google" id="ProtNLM"/>
    </source>
</evidence>
<evidence type="ECO:0000313" key="2">
    <source>
        <dbReference type="EMBL" id="KAH7329450.1"/>
    </source>
</evidence>
<dbReference type="Proteomes" id="UP000813444">
    <property type="component" value="Unassembled WGS sequence"/>
</dbReference>
<feature type="transmembrane region" description="Helical" evidence="1">
    <location>
        <begin position="30"/>
        <end position="48"/>
    </location>
</feature>
<keyword evidence="3" id="KW-1185">Reference proteome</keyword>
<name>A0A8K0T0G0_9HYPO</name>
<reference evidence="2" key="1">
    <citation type="journal article" date="2021" name="Nat. Commun.">
        <title>Genetic determinants of endophytism in the Arabidopsis root mycobiome.</title>
        <authorList>
            <person name="Mesny F."/>
            <person name="Miyauchi S."/>
            <person name="Thiergart T."/>
            <person name="Pickel B."/>
            <person name="Atanasova L."/>
            <person name="Karlsson M."/>
            <person name="Huettel B."/>
            <person name="Barry K.W."/>
            <person name="Haridas S."/>
            <person name="Chen C."/>
            <person name="Bauer D."/>
            <person name="Andreopoulos W."/>
            <person name="Pangilinan J."/>
            <person name="LaButti K."/>
            <person name="Riley R."/>
            <person name="Lipzen A."/>
            <person name="Clum A."/>
            <person name="Drula E."/>
            <person name="Henrissat B."/>
            <person name="Kohler A."/>
            <person name="Grigoriev I.V."/>
            <person name="Martin F.M."/>
            <person name="Hacquard S."/>
        </authorList>
    </citation>
    <scope>NUCLEOTIDE SEQUENCE</scope>
    <source>
        <strain evidence="2">MPI-CAGE-CH-0235</strain>
    </source>
</reference>
<protein>
    <recommendedName>
        <fullName evidence="4">EXPERA domain-containing protein</fullName>
    </recommendedName>
</protein>
<dbReference type="OrthoDB" id="60858at2759"/>
<organism evidence="2 3">
    <name type="scientific">Stachybotrys elegans</name>
    <dbReference type="NCBI Taxonomy" id="80388"/>
    <lineage>
        <taxon>Eukaryota</taxon>
        <taxon>Fungi</taxon>
        <taxon>Dikarya</taxon>
        <taxon>Ascomycota</taxon>
        <taxon>Pezizomycotina</taxon>
        <taxon>Sordariomycetes</taxon>
        <taxon>Hypocreomycetidae</taxon>
        <taxon>Hypocreales</taxon>
        <taxon>Stachybotryaceae</taxon>
        <taxon>Stachybotrys</taxon>
    </lineage>
</organism>
<evidence type="ECO:0000313" key="3">
    <source>
        <dbReference type="Proteomes" id="UP000813444"/>
    </source>
</evidence>
<feature type="transmembrane region" description="Helical" evidence="1">
    <location>
        <begin position="93"/>
        <end position="111"/>
    </location>
</feature>
<feature type="transmembrane region" description="Helical" evidence="1">
    <location>
        <begin position="173"/>
        <end position="192"/>
    </location>
</feature>
<comment type="caution">
    <text evidence="2">The sequence shown here is derived from an EMBL/GenBank/DDBJ whole genome shotgun (WGS) entry which is preliminary data.</text>
</comment>
<feature type="transmembrane region" description="Helical" evidence="1">
    <location>
        <begin position="131"/>
        <end position="153"/>
    </location>
</feature>
<evidence type="ECO:0000256" key="1">
    <source>
        <dbReference type="SAM" id="Phobius"/>
    </source>
</evidence>